<keyword evidence="5" id="KW-0805">Transcription regulation</keyword>
<dbReference type="AlphaFoldDB" id="A0A857JG04"/>
<proteinExistence type="inferred from homology"/>
<dbReference type="Gene3D" id="3.20.20.220">
    <property type="match status" value="2"/>
</dbReference>
<evidence type="ECO:0000256" key="3">
    <source>
        <dbReference type="ARBA" id="ARBA00023027"/>
    </source>
</evidence>
<keyword evidence="2 5" id="KW-0560">Oxidoreductase</keyword>
<evidence type="ECO:0000256" key="6">
    <source>
        <dbReference type="PIRSR" id="PIRSR000197-1"/>
    </source>
</evidence>
<feature type="domain" description="Aldehyde dehydrogenase" evidence="7">
    <location>
        <begin position="570"/>
        <end position="1018"/>
    </location>
</feature>
<reference evidence="11 12" key="1">
    <citation type="submission" date="2019-12" db="EMBL/GenBank/DDBJ databases">
        <title>Genome sequencing and assembly of endphytes of Porphyra tenera.</title>
        <authorList>
            <person name="Park J.M."/>
            <person name="Shin R."/>
            <person name="Jo S.H."/>
        </authorList>
    </citation>
    <scope>NUCLEOTIDE SEQUENCE [LARGE SCALE GENOMIC DNA]</scope>
    <source>
        <strain evidence="11 12">GPM4</strain>
    </source>
</reference>
<dbReference type="SUPFAM" id="SSF53720">
    <property type="entry name" value="ALDH-like"/>
    <property type="match status" value="2"/>
</dbReference>
<keyword evidence="12" id="KW-1185">Reference proteome</keyword>
<comment type="pathway">
    <text evidence="1 5">Amino-acid degradation; L-proline degradation into L-glutamate; L-glutamate from L-proline: step 2/2.</text>
</comment>
<comment type="pathway">
    <text evidence="5">Amino-acid degradation; L-proline degradation into L-glutamate; L-glutamate from L-proline: step 1/2.</text>
</comment>
<comment type="catalytic activity">
    <reaction evidence="4 5">
        <text>L-glutamate 5-semialdehyde + NAD(+) + H2O = L-glutamate + NADH + 2 H(+)</text>
        <dbReference type="Rhea" id="RHEA:30235"/>
        <dbReference type="ChEBI" id="CHEBI:15377"/>
        <dbReference type="ChEBI" id="CHEBI:15378"/>
        <dbReference type="ChEBI" id="CHEBI:29985"/>
        <dbReference type="ChEBI" id="CHEBI:57540"/>
        <dbReference type="ChEBI" id="CHEBI:57945"/>
        <dbReference type="ChEBI" id="CHEBI:58066"/>
        <dbReference type="EC" id="1.2.1.88"/>
    </reaction>
</comment>
<evidence type="ECO:0000256" key="2">
    <source>
        <dbReference type="ARBA" id="ARBA00023002"/>
    </source>
</evidence>
<dbReference type="PANTHER" id="PTHR42862:SF1">
    <property type="entry name" value="DELTA-1-PYRROLINE-5-CARBOXYLATE DEHYDROGENASE 2, ISOFORM A-RELATED"/>
    <property type="match status" value="1"/>
</dbReference>
<feature type="active site" evidence="6">
    <location>
        <position position="794"/>
    </location>
</feature>
<dbReference type="InterPro" id="IPR029041">
    <property type="entry name" value="FAD-linked_oxidoreductase-like"/>
</dbReference>
<dbReference type="GO" id="GO:0009898">
    <property type="term" value="C:cytoplasmic side of plasma membrane"/>
    <property type="evidence" value="ECO:0007669"/>
    <property type="project" value="TreeGrafter"/>
</dbReference>
<organism evidence="11 12">
    <name type="scientific">Paraglaciecola mesophila</name>
    <dbReference type="NCBI Taxonomy" id="197222"/>
    <lineage>
        <taxon>Bacteria</taxon>
        <taxon>Pseudomonadati</taxon>
        <taxon>Pseudomonadota</taxon>
        <taxon>Gammaproteobacteria</taxon>
        <taxon>Alteromonadales</taxon>
        <taxon>Alteromonadaceae</taxon>
        <taxon>Paraglaciecola</taxon>
    </lineage>
</organism>
<keyword evidence="5" id="KW-0678">Repressor</keyword>
<dbReference type="GO" id="GO:0003700">
    <property type="term" value="F:DNA-binding transcription factor activity"/>
    <property type="evidence" value="ECO:0007669"/>
    <property type="project" value="InterPro"/>
</dbReference>
<evidence type="ECO:0000313" key="12">
    <source>
        <dbReference type="Proteomes" id="UP000464524"/>
    </source>
</evidence>
<feature type="domain" description="Proline dehydrogenase" evidence="8">
    <location>
        <begin position="186"/>
        <end position="481"/>
    </location>
</feature>
<keyword evidence="5" id="KW-0804">Transcription</keyword>
<dbReference type="SUPFAM" id="SSF81935">
    <property type="entry name" value="N-terminal domain of bifunctional PutA protein"/>
    <property type="match status" value="1"/>
</dbReference>
<sequence>MLQANLQAFRQAIRANTYLDESESVEYMLSTNPLTEEARNKVHATALSFVEQCRANPDKQGLFDAFLQEYSLSSHEGVVLMCLAEALLRVPDSYTIDRLISEKIHLGKWGDHIGQSDELLVNAASVGLSLTSKILGKEETTNEEPQNWFRKLIQRVGEPVVRGATLQAMKFMGQQYVLGRDIKEATKRGKKGNVEGTRFSFDMLGEGARTYKDAQKYYDAYLSAIHSIGKNNSDTNVNLADGISVKLSALHPRYEFSHHQLVIDELLPSVLALAIEAKKYNIGFTIDAEEAARLDIELDVFEGLAFAPELASWNGLGFVLQAYQKRALFVVDWLVELAKASDRKLMVRLVKGAYWDAEIKHAQEMGLSEFPVFTRKVHTDLSYQVCAGKLLDNRANIYPQFATHNAYTVALIMEMAGNDKSSFEFQRLHGMGDLLYGQISETTGNALPLRVYAPVGVHRDLLPYLVRRLLENGANGSFVNQFLDGKIAAANLVQSVETTISKAKGRRNTQIPLAQDIFNAFGEKRDNSRGIDLDDPLAFDTVAQRVKAFSDIKWQAGPIVSGKFNTENGYPLYSPADTSIMIGHCTDANENDVENAMQAAANAYPSWQSTPVEQRAVILEGVADLLEAQTEELTALISFEAGRTLNDGISEVREAVDFCRYYALQIRHLVSDSPTQPKLAQGQGVFVCISPWNFPLAIFVGQVVAALVAGNTVIAKPAEQSPLIATHAIKLMHKAGVPADVLHLLTGPGRELGPLLMKDERVAGVAFTGSTATAQSIQGELIKRGTSLPPFIAETGGQNVMLVDSTALPEQVIDDVIQSAFLSAGQRCSALRVLYVQNDIADNLLEMLKGALNTLKIGKPWELSTDLGPVIDDNALNTLQTHCENMTKQAKLVAKANPPKGSEHGYYMQPQVFEIEHINVLEREVFGPILHVIRYDAKDLDRVLQDINDTGYGLTLGVHSRLKEFADKVYANTHVGNTYINRNMVGAVVGVNPFGGQGLSGTGFKAGGPHYLLRFTQLWAAEPVLGSLPDVNGLSKQTQTSLRVAAMGQNAWQATPIAQRINLLENAFAGAQNLPQFLNISPENQKQASRMFAQARHNFTGAIELPGPTGETNELSLHGRGVFLATLNEGDETRNVLQAIGALLAGNSVVLVSLGQTVASRSAVYQALESFVPPESLQCIDDKKELHALLLNDAIAGVTGTNTDGLISALGARKGAIIPFIGSLTADYSVLRFATEKTKTDNVVATGGNAMLLNLKE</sequence>
<dbReference type="Gene3D" id="3.40.605.10">
    <property type="entry name" value="Aldehyde Dehydrogenase, Chain A, domain 1"/>
    <property type="match status" value="1"/>
</dbReference>
<comment type="similarity">
    <text evidence="5">In the C-terminal section; belongs to the aldehyde dehydrogenase family.</text>
</comment>
<accession>A0A857JG04</accession>
<dbReference type="InterPro" id="IPR005933">
    <property type="entry name" value="PutA_C"/>
</dbReference>
<keyword evidence="5" id="KW-0642">Proline metabolism</keyword>
<evidence type="ECO:0000259" key="10">
    <source>
        <dbReference type="Pfam" id="PF18327"/>
    </source>
</evidence>
<dbReference type="InterPro" id="IPR024089">
    <property type="entry name" value="PRODH_PutA_dom_I/II"/>
</dbReference>
<dbReference type="EC" id="1.2.1.88" evidence="5"/>
<keyword evidence="5" id="KW-0238">DNA-binding</keyword>
<dbReference type="Pfam" id="PF18327">
    <property type="entry name" value="PRODH"/>
    <property type="match status" value="1"/>
</dbReference>
<dbReference type="GO" id="GO:0003677">
    <property type="term" value="F:DNA binding"/>
    <property type="evidence" value="ECO:0007669"/>
    <property type="project" value="UniProtKB-KW"/>
</dbReference>
<dbReference type="InterPro" id="IPR016163">
    <property type="entry name" value="Ald_DH_C"/>
</dbReference>
<evidence type="ECO:0000256" key="1">
    <source>
        <dbReference type="ARBA" id="ARBA00004786"/>
    </source>
</evidence>
<keyword evidence="3 5" id="KW-0520">NAD</keyword>
<dbReference type="InterPro" id="IPR050485">
    <property type="entry name" value="Proline_metab_enzyme"/>
</dbReference>
<comment type="catalytic activity">
    <reaction evidence="5">
        <text>L-proline + a quinone = (S)-1-pyrroline-5-carboxylate + a quinol + H(+)</text>
        <dbReference type="Rhea" id="RHEA:23784"/>
        <dbReference type="ChEBI" id="CHEBI:15378"/>
        <dbReference type="ChEBI" id="CHEBI:17388"/>
        <dbReference type="ChEBI" id="CHEBI:24646"/>
        <dbReference type="ChEBI" id="CHEBI:60039"/>
        <dbReference type="ChEBI" id="CHEBI:132124"/>
        <dbReference type="EC" id="1.5.5.2"/>
    </reaction>
</comment>
<evidence type="ECO:0000256" key="5">
    <source>
        <dbReference type="PIRNR" id="PIRNR000197"/>
    </source>
</evidence>
<dbReference type="InterPro" id="IPR016160">
    <property type="entry name" value="Ald_DH_CS_CYS"/>
</dbReference>
<keyword evidence="5" id="KW-0285">Flavoprotein</keyword>
<dbReference type="EC" id="1.5.5.2" evidence="5"/>
<dbReference type="InterPro" id="IPR002872">
    <property type="entry name" value="Proline_DH_dom"/>
</dbReference>
<dbReference type="InterPro" id="IPR025703">
    <property type="entry name" value="Bifunct_PutA"/>
</dbReference>
<dbReference type="Gene3D" id="3.40.309.10">
    <property type="entry name" value="Aldehyde Dehydrogenase, Chain A, domain 2"/>
    <property type="match status" value="1"/>
</dbReference>
<dbReference type="InterPro" id="IPR015590">
    <property type="entry name" value="Aldehyde_DH_dom"/>
</dbReference>
<feature type="active site" evidence="6">
    <location>
        <position position="828"/>
    </location>
</feature>
<dbReference type="Pfam" id="PF14850">
    <property type="entry name" value="Pro_dh-DNA_bdg"/>
    <property type="match status" value="1"/>
</dbReference>
<dbReference type="FunFam" id="3.40.309.10:FF:000005">
    <property type="entry name" value="1-pyrroline-5-carboxylate dehydrogenase 1"/>
    <property type="match status" value="1"/>
</dbReference>
<dbReference type="SUPFAM" id="SSF51730">
    <property type="entry name" value="FAD-linked oxidoreductase"/>
    <property type="match status" value="1"/>
</dbReference>
<dbReference type="GO" id="GO:0010133">
    <property type="term" value="P:L-proline catabolic process to L-glutamate"/>
    <property type="evidence" value="ECO:0007669"/>
    <property type="project" value="UniProtKB-UniRule"/>
</dbReference>
<dbReference type="GO" id="GO:0004657">
    <property type="term" value="F:proline dehydrogenase activity"/>
    <property type="evidence" value="ECO:0007669"/>
    <property type="project" value="UniProtKB-UniRule"/>
</dbReference>
<dbReference type="PIRSF" id="PIRSF000197">
    <property type="entry name" value="Bifunct_PutA"/>
    <property type="match status" value="1"/>
</dbReference>
<gene>
    <name evidence="11" type="ORF">FX988_00352</name>
</gene>
<dbReference type="OrthoDB" id="9812625at2"/>
<dbReference type="CDD" id="cd07125">
    <property type="entry name" value="ALDH_PutA-P5CDH"/>
    <property type="match status" value="1"/>
</dbReference>
<dbReference type="PROSITE" id="PS00070">
    <property type="entry name" value="ALDEHYDE_DEHYDR_CYS"/>
    <property type="match status" value="1"/>
</dbReference>
<feature type="domain" description="Proline dehydrogenase PutA" evidence="9">
    <location>
        <begin position="63"/>
        <end position="176"/>
    </location>
</feature>
<dbReference type="UniPathway" id="UPA00261">
    <property type="reaction ID" value="UER00373"/>
</dbReference>
<dbReference type="InterPro" id="IPR016162">
    <property type="entry name" value="Ald_DH_N"/>
</dbReference>
<name>A0A857JG04_9ALTE</name>
<dbReference type="InterPro" id="IPR024082">
    <property type="entry name" value="PRODH_PutA_dom_II"/>
</dbReference>
<dbReference type="GO" id="GO:0003842">
    <property type="term" value="F:L-glutamate gamma-semialdehyde dehydrogenase activity"/>
    <property type="evidence" value="ECO:0007669"/>
    <property type="project" value="UniProtKB-UniRule"/>
</dbReference>
<dbReference type="KEGG" id="pmes:FX988_00352"/>
<comment type="function">
    <text evidence="5">Oxidizes proline to glutamate for use as a carbon and nitrogen source.</text>
</comment>
<dbReference type="EMBL" id="CP047656">
    <property type="protein sequence ID" value="QHJ10140.1"/>
    <property type="molecule type" value="Genomic_DNA"/>
</dbReference>
<evidence type="ECO:0000313" key="11">
    <source>
        <dbReference type="EMBL" id="QHJ10140.1"/>
    </source>
</evidence>
<keyword evidence="5" id="KW-0274">FAD</keyword>
<dbReference type="RefSeq" id="WP_160178062.1">
    <property type="nucleotide sequence ID" value="NZ_CP047656.1"/>
</dbReference>
<dbReference type="Pfam" id="PF00171">
    <property type="entry name" value="Aldedh"/>
    <property type="match status" value="1"/>
</dbReference>
<comment type="cofactor">
    <cofactor evidence="5">
        <name>FAD</name>
        <dbReference type="ChEBI" id="CHEBI:57692"/>
    </cofactor>
</comment>
<dbReference type="NCBIfam" id="TIGR01238">
    <property type="entry name" value="D1pyr5carbox3"/>
    <property type="match status" value="1"/>
</dbReference>
<dbReference type="InterPro" id="IPR016161">
    <property type="entry name" value="Ald_DH/histidinol_DH"/>
</dbReference>
<evidence type="ECO:0000259" key="7">
    <source>
        <dbReference type="Pfam" id="PF00171"/>
    </source>
</evidence>
<protein>
    <recommendedName>
        <fullName evidence="5">Bifunctional protein PutA</fullName>
    </recommendedName>
    <domain>
        <recommendedName>
            <fullName evidence="5">Proline dehydrogenase</fullName>
            <ecNumber evidence="5">1.5.5.2</ecNumber>
        </recommendedName>
        <alternativeName>
            <fullName evidence="5">Proline oxidase</fullName>
        </alternativeName>
    </domain>
    <domain>
        <recommendedName>
            <fullName evidence="5">Delta-1-pyrroline-5-carboxylate dehydrogenase</fullName>
            <shortName evidence="5">P5C dehydrogenase</shortName>
            <ecNumber evidence="5">1.2.1.88</ecNumber>
        </recommendedName>
        <alternativeName>
            <fullName evidence="5">L-glutamate gamma-semialdehyde dehydrogenase</fullName>
        </alternativeName>
    </domain>
</protein>
<evidence type="ECO:0000259" key="9">
    <source>
        <dbReference type="Pfam" id="PF14850"/>
    </source>
</evidence>
<evidence type="ECO:0000259" key="8">
    <source>
        <dbReference type="Pfam" id="PF01619"/>
    </source>
</evidence>
<comment type="similarity">
    <text evidence="5">In the N-terminal section; belongs to the proline dehydrogenase family.</text>
</comment>
<dbReference type="Pfam" id="PF01619">
    <property type="entry name" value="Pro_dh"/>
    <property type="match status" value="1"/>
</dbReference>
<dbReference type="NCBIfam" id="NF008869">
    <property type="entry name" value="PRK11904.1"/>
    <property type="match status" value="1"/>
</dbReference>
<dbReference type="InterPro" id="IPR041349">
    <property type="entry name" value="PRODH"/>
</dbReference>
<feature type="domain" description="Proline utilization A proline dehydrogenase N-terminal" evidence="10">
    <location>
        <begin position="9"/>
        <end position="54"/>
    </location>
</feature>
<dbReference type="PANTHER" id="PTHR42862">
    <property type="entry name" value="DELTA-1-PYRROLINE-5-CARBOXYLATE DEHYDROGENASE 1, ISOFORM A-RELATED"/>
    <property type="match status" value="1"/>
</dbReference>
<dbReference type="Proteomes" id="UP000464524">
    <property type="component" value="Chromosome"/>
</dbReference>
<evidence type="ECO:0000256" key="4">
    <source>
        <dbReference type="ARBA" id="ARBA00048142"/>
    </source>
</evidence>